<protein>
    <submittedName>
        <fullName evidence="1">Uncharacterized protein</fullName>
    </submittedName>
</protein>
<evidence type="ECO:0000313" key="2">
    <source>
        <dbReference type="Proteomes" id="UP000198253"/>
    </source>
</evidence>
<dbReference type="InParanoid" id="A0A1C4YS63"/>
<name>A0A1C4YS63_MICEC</name>
<accession>A0A1C4YS63</accession>
<dbReference type="OrthoDB" id="3685225at2"/>
<evidence type="ECO:0000313" key="1">
    <source>
        <dbReference type="EMBL" id="SCF23171.1"/>
    </source>
</evidence>
<dbReference type="AlphaFoldDB" id="A0A1C4YS63"/>
<organism evidence="1 2">
    <name type="scientific">Micromonospora echinospora</name>
    <name type="common">Micromonospora purpurea</name>
    <dbReference type="NCBI Taxonomy" id="1877"/>
    <lineage>
        <taxon>Bacteria</taxon>
        <taxon>Bacillati</taxon>
        <taxon>Actinomycetota</taxon>
        <taxon>Actinomycetes</taxon>
        <taxon>Micromonosporales</taxon>
        <taxon>Micromonosporaceae</taxon>
        <taxon>Micromonospora</taxon>
    </lineage>
</organism>
<dbReference type="RefSeq" id="WP_088983205.1">
    <property type="nucleotide sequence ID" value="NZ_LT607413.1"/>
</dbReference>
<dbReference type="Proteomes" id="UP000198253">
    <property type="component" value="Chromosome I"/>
</dbReference>
<reference evidence="2" key="1">
    <citation type="submission" date="2016-06" db="EMBL/GenBank/DDBJ databases">
        <authorList>
            <person name="Varghese N."/>
            <person name="Submissions Spin"/>
        </authorList>
    </citation>
    <scope>NUCLEOTIDE SEQUENCE [LARGE SCALE GENOMIC DNA]</scope>
    <source>
        <strain evidence="2">DSM 43816</strain>
    </source>
</reference>
<sequence length="302" mass="32652">MTAPDPTHMVKFCRDVLPSMLTEACDVDEDLARRIGDDVLQRAEALAALPQREQDVLIAPFVEEVFDHEPLASPLDLKAKVTLVVRNSLLEQAHHDGPLDSGIIPATEYAAGPLSHLLAARRRQPIAAQDPNPFAGLAGRYPRAWACLDALTDTFADGGRGPLRLPSAPTPSLPCGDEVVTAPPSADDAVTVFSAIDPRFDQGLVDLLGKAAEGDFVLCTSALSRYSRNSEKLHRILEFLLAHRATILTTNYLIRPTDVWVRRGRLVKPDSSKPFAGALDTQGLAGTHRKVAESVAAQHGLR</sequence>
<gene>
    <name evidence="1" type="ORF">GA0070618_4262</name>
</gene>
<dbReference type="EMBL" id="LT607413">
    <property type="protein sequence ID" value="SCF23171.1"/>
    <property type="molecule type" value="Genomic_DNA"/>
</dbReference>
<proteinExistence type="predicted"/>
<keyword evidence="2" id="KW-1185">Reference proteome</keyword>